<reference evidence="3 4" key="1">
    <citation type="submission" date="2020-05" db="EMBL/GenBank/DDBJ databases">
        <authorList>
            <person name="Niu N."/>
        </authorList>
    </citation>
    <scope>NUCLEOTIDE SEQUENCE [LARGE SCALE GENOMIC DNA]</scope>
    <source>
        <strain evidence="3 4">LMG10982</strain>
    </source>
</reference>
<keyword evidence="4" id="KW-1185">Reference proteome</keyword>
<comment type="caution">
    <text evidence="3">The sequence shown here is derived from an EMBL/GenBank/DDBJ whole genome shotgun (WGS) entry which is preliminary data.</text>
</comment>
<sequence length="97" mass="11412">MRTIRLTSQFKKDLKREKKGIYKEVIKNELPVVLDLLARDVTLPAKFVDHPLIGQKKHLKLRDCHIRPDLLLIYRKTDEGELLILELIRLGSHSELF</sequence>
<dbReference type="RefSeq" id="WP_171588235.1">
    <property type="nucleotide sequence ID" value="NZ_JABGBO010000003.1"/>
</dbReference>
<dbReference type="NCBIfam" id="TIGR02385">
    <property type="entry name" value="RelE_StbE"/>
    <property type="match status" value="1"/>
</dbReference>
<dbReference type="PIRSF" id="PIRSF006156">
    <property type="entry name" value="YafQ"/>
    <property type="match status" value="1"/>
</dbReference>
<dbReference type="GO" id="GO:0004521">
    <property type="term" value="F:RNA endonuclease activity"/>
    <property type="evidence" value="ECO:0007669"/>
    <property type="project" value="TreeGrafter"/>
</dbReference>
<dbReference type="Pfam" id="PF15738">
    <property type="entry name" value="YafQ_toxin"/>
    <property type="match status" value="1"/>
</dbReference>
<dbReference type="GO" id="GO:0006415">
    <property type="term" value="P:translational termination"/>
    <property type="evidence" value="ECO:0007669"/>
    <property type="project" value="TreeGrafter"/>
</dbReference>
<dbReference type="PANTHER" id="PTHR40588:SF1">
    <property type="entry name" value="MRNA INTERFERASE TOXIN YAFQ"/>
    <property type="match status" value="1"/>
</dbReference>
<dbReference type="InterPro" id="IPR007712">
    <property type="entry name" value="RelE/ParE_toxin"/>
</dbReference>
<feature type="active site" description="Proton donor" evidence="2">
    <location>
        <position position="93"/>
    </location>
</feature>
<evidence type="ECO:0000313" key="4">
    <source>
        <dbReference type="Proteomes" id="UP000541421"/>
    </source>
</evidence>
<name>A0A7Y4LBA2_9BURK</name>
<evidence type="ECO:0000313" key="3">
    <source>
        <dbReference type="EMBL" id="NOL49267.1"/>
    </source>
</evidence>
<organism evidence="3 4">
    <name type="scientific">Pelistega europaea</name>
    <dbReference type="NCBI Taxonomy" id="106147"/>
    <lineage>
        <taxon>Bacteria</taxon>
        <taxon>Pseudomonadati</taxon>
        <taxon>Pseudomonadota</taxon>
        <taxon>Betaproteobacteria</taxon>
        <taxon>Burkholderiales</taxon>
        <taxon>Alcaligenaceae</taxon>
        <taxon>Pelistega</taxon>
    </lineage>
</organism>
<protein>
    <submittedName>
        <fullName evidence="3">Type II toxin-antitoxin system YafQ family toxin</fullName>
    </submittedName>
</protein>
<dbReference type="GO" id="GO:0006402">
    <property type="term" value="P:mRNA catabolic process"/>
    <property type="evidence" value="ECO:0007669"/>
    <property type="project" value="TreeGrafter"/>
</dbReference>
<accession>A0A7Y4LBA2</accession>
<dbReference type="PANTHER" id="PTHR40588">
    <property type="entry name" value="MRNA INTERFERASE TOXIN YAFQ"/>
    <property type="match status" value="1"/>
</dbReference>
<evidence type="ECO:0000256" key="1">
    <source>
        <dbReference type="ARBA" id="ARBA00022649"/>
    </source>
</evidence>
<dbReference type="InterPro" id="IPR035093">
    <property type="entry name" value="RelE/ParE_toxin_dom_sf"/>
</dbReference>
<dbReference type="AlphaFoldDB" id="A0A7Y4LBA2"/>
<evidence type="ECO:0000256" key="2">
    <source>
        <dbReference type="PIRSR" id="PIRSR006156-1"/>
    </source>
</evidence>
<dbReference type="InterPro" id="IPR004386">
    <property type="entry name" value="Toxin_YafQ-like"/>
</dbReference>
<dbReference type="Gene3D" id="3.30.2310.20">
    <property type="entry name" value="RelE-like"/>
    <property type="match status" value="1"/>
</dbReference>
<dbReference type="Proteomes" id="UP000541421">
    <property type="component" value="Unassembled WGS sequence"/>
</dbReference>
<gene>
    <name evidence="3" type="ORF">HKX40_03800</name>
</gene>
<proteinExistence type="predicted"/>
<keyword evidence="1" id="KW-1277">Toxin-antitoxin system</keyword>
<dbReference type="EMBL" id="JABGBO010000003">
    <property type="protein sequence ID" value="NOL49267.1"/>
    <property type="molecule type" value="Genomic_DNA"/>
</dbReference>
<dbReference type="SUPFAM" id="SSF143011">
    <property type="entry name" value="RelE-like"/>
    <property type="match status" value="1"/>
</dbReference>